<name>A0AB37USN4_9CYAN</name>
<dbReference type="Proteomes" id="UP000282574">
    <property type="component" value="Unassembled WGS sequence"/>
</dbReference>
<evidence type="ECO:0000313" key="2">
    <source>
        <dbReference type="Proteomes" id="UP000282574"/>
    </source>
</evidence>
<comment type="caution">
    <text evidence="1">The sequence shown here is derived from an EMBL/GenBank/DDBJ whole genome shotgun (WGS) entry which is preliminary data.</text>
</comment>
<keyword evidence="2" id="KW-1185">Reference proteome</keyword>
<evidence type="ECO:0008006" key="3">
    <source>
        <dbReference type="Google" id="ProtNLM"/>
    </source>
</evidence>
<dbReference type="AlphaFoldDB" id="A0AB37USN4"/>
<organism evidence="1 2">
    <name type="scientific">Chroococcidiopsis cubana SAG 39.79</name>
    <dbReference type="NCBI Taxonomy" id="388085"/>
    <lineage>
        <taxon>Bacteria</taxon>
        <taxon>Bacillati</taxon>
        <taxon>Cyanobacteriota</taxon>
        <taxon>Cyanophyceae</taxon>
        <taxon>Chroococcidiopsidales</taxon>
        <taxon>Chroococcidiopsidaceae</taxon>
        <taxon>Chroococcidiopsis</taxon>
    </lineage>
</organism>
<reference evidence="1 2" key="1">
    <citation type="journal article" date="2019" name="Genome Biol. Evol.">
        <title>Day and night: Metabolic profiles and evolutionary relationships of six axenic non-marine cyanobacteria.</title>
        <authorList>
            <person name="Will S.E."/>
            <person name="Henke P."/>
            <person name="Boedeker C."/>
            <person name="Huang S."/>
            <person name="Brinkmann H."/>
            <person name="Rohde M."/>
            <person name="Jarek M."/>
            <person name="Friedl T."/>
            <person name="Seufert S."/>
            <person name="Schumacher M."/>
            <person name="Overmann J."/>
            <person name="Neumann-Schaal M."/>
            <person name="Petersen J."/>
        </authorList>
    </citation>
    <scope>NUCLEOTIDE SEQUENCE [LARGE SCALE GENOMIC DNA]</scope>
    <source>
        <strain evidence="1 2">SAG 39.79</strain>
    </source>
</reference>
<dbReference type="RefSeq" id="WP_106169502.1">
    <property type="nucleotide sequence ID" value="NZ_JAVKZF010000003.1"/>
</dbReference>
<evidence type="ECO:0000313" key="1">
    <source>
        <dbReference type="EMBL" id="RUT14408.1"/>
    </source>
</evidence>
<gene>
    <name evidence="1" type="ORF">DSM107010_04390</name>
</gene>
<accession>A0AB37USN4</accession>
<dbReference type="EMBL" id="RSCK01000002">
    <property type="protein sequence ID" value="RUT14408.1"/>
    <property type="molecule type" value="Genomic_DNA"/>
</dbReference>
<proteinExistence type="predicted"/>
<sequence length="264" mass="30208">MFRPNFSYLSEVYESCLTRYLENPKYRGNYRLALTNTSNGRKILPSEEVDVYVALYGAHHFYKLNSAFDALDLSNFVGKNIEIFSYGCDPATETCVLIDYLMSKQINLSIKRITLIEPSHISLGRGEQYVKSTLLNPHTGVTIRTINKTLEQLNAYDVNSQSGVVKLHLFSNILDVEQVDLSSLARLIQESHIGANYFICVSPNFSSAQQRIDTFYQIINRLFLTSNISNTAQSVMGRVWLMRTGCFVERQVDRYQRICMAYTN</sequence>
<protein>
    <recommendedName>
        <fullName evidence="3">CheR-type methyltransferase domain-containing protein</fullName>
    </recommendedName>
</protein>